<feature type="DNA-binding region" description="H-T-H motif" evidence="4">
    <location>
        <begin position="28"/>
        <end position="47"/>
    </location>
</feature>
<dbReference type="SUPFAM" id="SSF46689">
    <property type="entry name" value="Homeodomain-like"/>
    <property type="match status" value="1"/>
</dbReference>
<dbReference type="InterPro" id="IPR009057">
    <property type="entry name" value="Homeodomain-like_sf"/>
</dbReference>
<evidence type="ECO:0000256" key="1">
    <source>
        <dbReference type="ARBA" id="ARBA00023015"/>
    </source>
</evidence>
<keyword evidence="1" id="KW-0805">Transcription regulation</keyword>
<accession>A0A370DZW7</accession>
<evidence type="ECO:0000256" key="4">
    <source>
        <dbReference type="PROSITE-ProRule" id="PRU00335"/>
    </source>
</evidence>
<dbReference type="PRINTS" id="PR00455">
    <property type="entry name" value="HTHTETR"/>
</dbReference>
<dbReference type="Pfam" id="PF00440">
    <property type="entry name" value="TetR_N"/>
    <property type="match status" value="1"/>
</dbReference>
<name>A0A370DZW7_9GAMM</name>
<proteinExistence type="predicted"/>
<evidence type="ECO:0000256" key="2">
    <source>
        <dbReference type="ARBA" id="ARBA00023125"/>
    </source>
</evidence>
<dbReference type="PANTHER" id="PTHR47506:SF1">
    <property type="entry name" value="HTH-TYPE TRANSCRIPTIONAL REGULATOR YJDC"/>
    <property type="match status" value="1"/>
</dbReference>
<keyword evidence="3" id="KW-0804">Transcription</keyword>
<evidence type="ECO:0000259" key="5">
    <source>
        <dbReference type="PROSITE" id="PS50977"/>
    </source>
</evidence>
<dbReference type="AlphaFoldDB" id="A0A370DZW7"/>
<dbReference type="InterPro" id="IPR001647">
    <property type="entry name" value="HTH_TetR"/>
</dbReference>
<dbReference type="PROSITE" id="PS50977">
    <property type="entry name" value="HTH_TETR_2"/>
    <property type="match status" value="1"/>
</dbReference>
<dbReference type="PANTHER" id="PTHR47506">
    <property type="entry name" value="TRANSCRIPTIONAL REGULATORY PROTEIN"/>
    <property type="match status" value="1"/>
</dbReference>
<evidence type="ECO:0000313" key="7">
    <source>
        <dbReference type="Proteomes" id="UP000255508"/>
    </source>
</evidence>
<reference evidence="6 7" key="1">
    <citation type="journal article" date="2018" name="ISME J.">
        <title>Endosymbiont genomes yield clues of tubeworm success.</title>
        <authorList>
            <person name="Li Y."/>
            <person name="Liles M.R."/>
            <person name="Halanych K.M."/>
        </authorList>
    </citation>
    <scope>NUCLEOTIDE SEQUENCE [LARGE SCALE GENOMIC DNA]</scope>
    <source>
        <strain evidence="6">A1422</strain>
    </source>
</reference>
<feature type="domain" description="HTH tetR-type" evidence="5">
    <location>
        <begin position="5"/>
        <end position="65"/>
    </location>
</feature>
<dbReference type="InterPro" id="IPR036271">
    <property type="entry name" value="Tet_transcr_reg_TetR-rel_C_sf"/>
</dbReference>
<dbReference type="InterPro" id="IPR011075">
    <property type="entry name" value="TetR_C"/>
</dbReference>
<comment type="caution">
    <text evidence="6">The sequence shown here is derived from an EMBL/GenBank/DDBJ whole genome shotgun (WGS) entry which is preliminary data.</text>
</comment>
<sequence>MNVEHDTRTRILSTARELFHGRSYADVGIKEICDLAKVQKGSFYHFFPSKQDLAMAVIDDMADDWAHGFVAEAFDQNLPPLERLDYMIDAAYYWQKAAKDIEGRMPGCLFGNLALEISTRDDVLRAKLNAVFDKASRRFHEALDQAVELGEIPPLDSEATAAAMLAFLEGIILLAKTRNDPEVIRDLGPAIKTLRIELAHPN</sequence>
<organism evidence="6 7">
    <name type="scientific">endosymbiont of Lamellibrachia luymesi</name>
    <dbReference type="NCBI Taxonomy" id="2200907"/>
    <lineage>
        <taxon>Bacteria</taxon>
        <taxon>Pseudomonadati</taxon>
        <taxon>Pseudomonadota</taxon>
        <taxon>Gammaproteobacteria</taxon>
        <taxon>sulfur-oxidizing symbionts</taxon>
    </lineage>
</organism>
<evidence type="ECO:0000313" key="6">
    <source>
        <dbReference type="EMBL" id="RDH92423.1"/>
    </source>
</evidence>
<dbReference type="GO" id="GO:0003677">
    <property type="term" value="F:DNA binding"/>
    <property type="evidence" value="ECO:0007669"/>
    <property type="project" value="UniProtKB-UniRule"/>
</dbReference>
<dbReference type="SUPFAM" id="SSF48498">
    <property type="entry name" value="Tetracyclin repressor-like, C-terminal domain"/>
    <property type="match status" value="1"/>
</dbReference>
<evidence type="ECO:0000256" key="3">
    <source>
        <dbReference type="ARBA" id="ARBA00023163"/>
    </source>
</evidence>
<dbReference type="Gene3D" id="1.10.357.10">
    <property type="entry name" value="Tetracycline Repressor, domain 2"/>
    <property type="match status" value="1"/>
</dbReference>
<gene>
    <name evidence="6" type="ORF">DIZ79_03525</name>
</gene>
<keyword evidence="2 4" id="KW-0238">DNA-binding</keyword>
<protein>
    <submittedName>
        <fullName evidence="6">TetR/AcrR family transcriptional regulator</fullName>
    </submittedName>
</protein>
<dbReference type="Pfam" id="PF16925">
    <property type="entry name" value="TetR_C_13"/>
    <property type="match status" value="1"/>
</dbReference>
<dbReference type="EMBL" id="QFXD01000061">
    <property type="protein sequence ID" value="RDH92423.1"/>
    <property type="molecule type" value="Genomic_DNA"/>
</dbReference>
<dbReference type="Proteomes" id="UP000255508">
    <property type="component" value="Unassembled WGS sequence"/>
</dbReference>